<dbReference type="InterPro" id="IPR001279">
    <property type="entry name" value="Metallo-B-lactamas"/>
</dbReference>
<protein>
    <submittedName>
        <fullName evidence="3">MBL fold metallo-hydrolase</fullName>
    </submittedName>
</protein>
<keyword evidence="3" id="KW-0378">Hydrolase</keyword>
<gene>
    <name evidence="3" type="ORF">GTQ38_03665</name>
</gene>
<dbReference type="InterPro" id="IPR036873">
    <property type="entry name" value="Rhodanese-like_dom_sf"/>
</dbReference>
<dbReference type="SUPFAM" id="SSF52821">
    <property type="entry name" value="Rhodanese/Cell cycle control phosphatase"/>
    <property type="match status" value="2"/>
</dbReference>
<organism evidence="3 4">
    <name type="scientific">Poritiphilus flavus</name>
    <dbReference type="NCBI Taxonomy" id="2697053"/>
    <lineage>
        <taxon>Bacteria</taxon>
        <taxon>Pseudomonadati</taxon>
        <taxon>Bacteroidota</taxon>
        <taxon>Flavobacteriia</taxon>
        <taxon>Flavobacteriales</taxon>
        <taxon>Flavobacteriaceae</taxon>
        <taxon>Poritiphilus</taxon>
    </lineage>
</organism>
<dbReference type="PROSITE" id="PS50206">
    <property type="entry name" value="RHODANESE_3"/>
    <property type="match status" value="2"/>
</dbReference>
<evidence type="ECO:0000256" key="1">
    <source>
        <dbReference type="ARBA" id="ARBA00022723"/>
    </source>
</evidence>
<name>A0A6L9E8W5_9FLAO</name>
<dbReference type="SMART" id="SM00450">
    <property type="entry name" value="RHOD"/>
    <property type="match status" value="2"/>
</dbReference>
<dbReference type="EMBL" id="WXYO01000002">
    <property type="protein sequence ID" value="NAS11084.1"/>
    <property type="molecule type" value="Genomic_DNA"/>
</dbReference>
<dbReference type="GO" id="GO:0050313">
    <property type="term" value="F:sulfur dioxygenase activity"/>
    <property type="evidence" value="ECO:0007669"/>
    <property type="project" value="InterPro"/>
</dbReference>
<dbReference type="Gene3D" id="3.60.15.10">
    <property type="entry name" value="Ribonuclease Z/Hydroxyacylglutathione hydrolase-like"/>
    <property type="match status" value="1"/>
</dbReference>
<dbReference type="PANTHER" id="PTHR43084:SF1">
    <property type="entry name" value="PERSULFIDE DIOXYGENASE ETHE1, MITOCHONDRIAL"/>
    <property type="match status" value="1"/>
</dbReference>
<dbReference type="Gene3D" id="3.40.250.10">
    <property type="entry name" value="Rhodanese-like domain"/>
    <property type="match status" value="2"/>
</dbReference>
<dbReference type="Pfam" id="PF00581">
    <property type="entry name" value="Rhodanese"/>
    <property type="match status" value="2"/>
</dbReference>
<dbReference type="InterPro" id="IPR001763">
    <property type="entry name" value="Rhodanese-like_dom"/>
</dbReference>
<keyword evidence="1" id="KW-0479">Metal-binding</keyword>
<dbReference type="SMART" id="SM00849">
    <property type="entry name" value="Lactamase_B"/>
    <property type="match status" value="1"/>
</dbReference>
<evidence type="ECO:0000313" key="4">
    <source>
        <dbReference type="Proteomes" id="UP000475249"/>
    </source>
</evidence>
<dbReference type="GO" id="GO:0016787">
    <property type="term" value="F:hydrolase activity"/>
    <property type="evidence" value="ECO:0007669"/>
    <property type="project" value="UniProtKB-KW"/>
</dbReference>
<accession>A0A6L9E8W5</accession>
<dbReference type="InterPro" id="IPR044528">
    <property type="entry name" value="POD-like_MBL-fold"/>
</dbReference>
<dbReference type="CDD" id="cd07724">
    <property type="entry name" value="POD-like_MBL-fold"/>
    <property type="match status" value="1"/>
</dbReference>
<reference evidence="3 4" key="1">
    <citation type="submission" date="2020-01" db="EMBL/GenBank/DDBJ databases">
        <title>Bacteria diversity of Porities sp.</title>
        <authorList>
            <person name="Wang G."/>
        </authorList>
    </citation>
    <scope>NUCLEOTIDE SEQUENCE [LARGE SCALE GENOMIC DNA]</scope>
    <source>
        <strain evidence="3 4">R33</strain>
    </source>
</reference>
<dbReference type="InterPro" id="IPR036866">
    <property type="entry name" value="RibonucZ/Hydroxyglut_hydro"/>
</dbReference>
<feature type="domain" description="Rhodanese" evidence="2">
    <location>
        <begin position="270"/>
        <end position="361"/>
    </location>
</feature>
<evidence type="ECO:0000313" key="3">
    <source>
        <dbReference type="EMBL" id="NAS11084.1"/>
    </source>
</evidence>
<dbReference type="InterPro" id="IPR051682">
    <property type="entry name" value="Mito_Persulfide_Diox"/>
</dbReference>
<dbReference type="PANTHER" id="PTHR43084">
    <property type="entry name" value="PERSULFIDE DIOXYGENASE ETHE1"/>
    <property type="match status" value="1"/>
</dbReference>
<dbReference type="GO" id="GO:0006749">
    <property type="term" value="P:glutathione metabolic process"/>
    <property type="evidence" value="ECO:0007669"/>
    <property type="project" value="InterPro"/>
</dbReference>
<dbReference type="FunFam" id="3.60.15.10:FF:000030">
    <property type="entry name" value="Metallo-beta-lactamase family protein"/>
    <property type="match status" value="1"/>
</dbReference>
<dbReference type="CDD" id="cd00158">
    <property type="entry name" value="RHOD"/>
    <property type="match status" value="2"/>
</dbReference>
<dbReference type="GO" id="GO:0070813">
    <property type="term" value="P:hydrogen sulfide metabolic process"/>
    <property type="evidence" value="ECO:0007669"/>
    <property type="project" value="TreeGrafter"/>
</dbReference>
<keyword evidence="4" id="KW-1185">Reference proteome</keyword>
<dbReference type="GO" id="GO:0046872">
    <property type="term" value="F:metal ion binding"/>
    <property type="evidence" value="ECO:0007669"/>
    <property type="project" value="UniProtKB-KW"/>
</dbReference>
<dbReference type="AlphaFoldDB" id="A0A6L9E8W5"/>
<comment type="caution">
    <text evidence="3">The sequence shown here is derived from an EMBL/GenBank/DDBJ whole genome shotgun (WGS) entry which is preliminary data.</text>
</comment>
<dbReference type="SUPFAM" id="SSF56281">
    <property type="entry name" value="Metallo-hydrolase/oxidoreductase"/>
    <property type="match status" value="1"/>
</dbReference>
<dbReference type="Proteomes" id="UP000475249">
    <property type="component" value="Unassembled WGS sequence"/>
</dbReference>
<feature type="domain" description="Rhodanese" evidence="2">
    <location>
        <begin position="375"/>
        <end position="463"/>
    </location>
</feature>
<dbReference type="RefSeq" id="WP_161434132.1">
    <property type="nucleotide sequence ID" value="NZ_WXYO01000002.1"/>
</dbReference>
<evidence type="ECO:0000259" key="2">
    <source>
        <dbReference type="PROSITE" id="PS50206"/>
    </source>
</evidence>
<dbReference type="Pfam" id="PF00753">
    <property type="entry name" value="Lactamase_B"/>
    <property type="match status" value="1"/>
</dbReference>
<sequence length="471" mass="52537">MKIEQIYTGCLAHAAYYLESNGEAAIFDPLREVQPYIDRAAKDNAKIKYVFETHFHADFVSGHLDLKKKTGAQIVFGPTAKPGYEAYIAKDNEVFEVGDYKVKAIHTPGHTMESTTYLLIDEKGKEHGIITGDTLFIGDVGRPDLAQHVVEDLTEEKLAGHLYDSLRNRIMPLNDDLIVYPNHGAGSACGKMMSKETTDTLGHQKAVNYALRADMTREEFIEELLTGLTTPPGYFPQNVLMNIKGYESLDTVLERGEKPLNAESFEAVANDSGALVLDTRDASDFAKGFIPNSVNIGLEGSFAQWVGEMIPDVKQNILLVTYAGKEEEAITRLSRVGYDNTLGYLEGGFEQWKDSGKDYETIQRISAEQLEADFDQENSLLFDVRKKSEYDSEHVLGAVNVPLNEINQHLSTFPKDKEFIIYCGSGYRSMIASAILKQRGWQNFADVTEGFKGISETKVPRSEYVCPTTML</sequence>
<proteinExistence type="predicted"/>